<dbReference type="GO" id="GO:0046677">
    <property type="term" value="P:response to antibiotic"/>
    <property type="evidence" value="ECO:0007669"/>
    <property type="project" value="UniProtKB-KW"/>
</dbReference>
<dbReference type="InterPro" id="IPR000182">
    <property type="entry name" value="GNAT_dom"/>
</dbReference>
<evidence type="ECO:0000259" key="2">
    <source>
        <dbReference type="PROSITE" id="PS51186"/>
    </source>
</evidence>
<dbReference type="Pfam" id="PF13523">
    <property type="entry name" value="Acetyltransf_8"/>
    <property type="match status" value="1"/>
</dbReference>
<dbReference type="Proteomes" id="UP000325517">
    <property type="component" value="Chromosome"/>
</dbReference>
<dbReference type="OrthoDB" id="9795206at2"/>
<organism evidence="3 4">
    <name type="scientific">Psychrobacillus glaciei</name>
    <dbReference type="NCBI Taxonomy" id="2283160"/>
    <lineage>
        <taxon>Bacteria</taxon>
        <taxon>Bacillati</taxon>
        <taxon>Bacillota</taxon>
        <taxon>Bacilli</taxon>
        <taxon>Bacillales</taxon>
        <taxon>Bacillaceae</taxon>
        <taxon>Psychrobacillus</taxon>
    </lineage>
</organism>
<dbReference type="RefSeq" id="WP_151700785.1">
    <property type="nucleotide sequence ID" value="NZ_CP031223.1"/>
</dbReference>
<dbReference type="InterPro" id="IPR016181">
    <property type="entry name" value="Acyl_CoA_acyltransferase"/>
</dbReference>
<gene>
    <name evidence="3" type="ORF">PB01_14225</name>
</gene>
<dbReference type="PANTHER" id="PTHR31438:SF1">
    <property type="entry name" value="LYSINE N-ACYLTRANSFERASE C17G9.06C-RELATED"/>
    <property type="match status" value="1"/>
</dbReference>
<dbReference type="Gene3D" id="3.40.630.30">
    <property type="match status" value="1"/>
</dbReference>
<name>A0A5J6SPM2_9BACI</name>
<dbReference type="GO" id="GO:0016410">
    <property type="term" value="F:N-acyltransferase activity"/>
    <property type="evidence" value="ECO:0007669"/>
    <property type="project" value="TreeGrafter"/>
</dbReference>
<sequence length="178" mass="20958">MLLQNEKLVVRRLEQKDSSLLAKWLSDPAVLEFYEGRDNAFDIGKVKEKFYNREEGVVRCIVEFEKHPIGYIQYYEIDTDGRELYGYGDVPDVIYGTDQFIGEVDFWNRGIGTLLVKSMVEFLVEQKQADRVVMDPQTQNERAIHCYEKCGFNKVKLLPKNELHEGKYQDCWLIEYII</sequence>
<feature type="domain" description="N-acetyltransferase" evidence="2">
    <location>
        <begin position="8"/>
        <end position="178"/>
    </location>
</feature>
<dbReference type="KEGG" id="psyo:PB01_14225"/>
<dbReference type="SUPFAM" id="SSF55729">
    <property type="entry name" value="Acyl-CoA N-acyltransferases (Nat)"/>
    <property type="match status" value="1"/>
</dbReference>
<evidence type="ECO:0000313" key="3">
    <source>
        <dbReference type="EMBL" id="QFF99885.1"/>
    </source>
</evidence>
<dbReference type="AlphaFoldDB" id="A0A5J6SPM2"/>
<dbReference type="PROSITE" id="PS51186">
    <property type="entry name" value="GNAT"/>
    <property type="match status" value="1"/>
</dbReference>
<keyword evidence="1" id="KW-0046">Antibiotic resistance</keyword>
<evidence type="ECO:0000313" key="4">
    <source>
        <dbReference type="Proteomes" id="UP000325517"/>
    </source>
</evidence>
<keyword evidence="4" id="KW-1185">Reference proteome</keyword>
<dbReference type="PANTHER" id="PTHR31438">
    <property type="entry name" value="LYSINE N-ACYLTRANSFERASE C17G9.06C-RELATED"/>
    <property type="match status" value="1"/>
</dbReference>
<accession>A0A5J6SPM2</accession>
<protein>
    <submittedName>
        <fullName evidence="3">N-acetyltransferase</fullName>
    </submittedName>
</protein>
<reference evidence="3 4" key="1">
    <citation type="submission" date="2018-07" db="EMBL/GenBank/DDBJ databases">
        <title>Complete genome sequence of Psychrobacillus sp. PB01, isolated from iceberg, and comparative genome analysis of Psychrobacillus strains.</title>
        <authorList>
            <person name="Lee P.C."/>
        </authorList>
    </citation>
    <scope>NUCLEOTIDE SEQUENCE [LARGE SCALE GENOMIC DNA]</scope>
    <source>
        <strain evidence="3 4">PB01</strain>
    </source>
</reference>
<dbReference type="EMBL" id="CP031223">
    <property type="protein sequence ID" value="QFF99885.1"/>
    <property type="molecule type" value="Genomic_DNA"/>
</dbReference>
<evidence type="ECO:0000256" key="1">
    <source>
        <dbReference type="ARBA" id="ARBA00023251"/>
    </source>
</evidence>
<keyword evidence="3" id="KW-0808">Transferase</keyword>
<proteinExistence type="predicted"/>